<feature type="region of interest" description="Actin-binding" evidence="6">
    <location>
        <begin position="167"/>
        <end position="189"/>
    </location>
</feature>
<dbReference type="GO" id="GO:0005737">
    <property type="term" value="C:cytoplasm"/>
    <property type="evidence" value="ECO:0007669"/>
    <property type="project" value="TreeGrafter"/>
</dbReference>
<evidence type="ECO:0000256" key="6">
    <source>
        <dbReference type="PROSITE-ProRule" id="PRU00782"/>
    </source>
</evidence>
<dbReference type="Gene3D" id="1.20.5.4820">
    <property type="match status" value="1"/>
</dbReference>
<dbReference type="GO" id="GO:0005902">
    <property type="term" value="C:microvillus"/>
    <property type="evidence" value="ECO:0007669"/>
    <property type="project" value="TreeGrafter"/>
</dbReference>
<evidence type="ECO:0000256" key="7">
    <source>
        <dbReference type="SAM" id="MobiDB-lite"/>
    </source>
</evidence>
<dbReference type="InterPro" id="IPR001609">
    <property type="entry name" value="Myosin_head_motor_dom-like"/>
</dbReference>
<dbReference type="AlphaFoldDB" id="A0A3R7P0L0"/>
<feature type="domain" description="Myosin motor" evidence="8">
    <location>
        <begin position="1"/>
        <end position="290"/>
    </location>
</feature>
<dbReference type="GO" id="GO:0007015">
    <property type="term" value="P:actin filament organization"/>
    <property type="evidence" value="ECO:0007669"/>
    <property type="project" value="TreeGrafter"/>
</dbReference>
<reference evidence="10 11" key="1">
    <citation type="submission" date="2018-04" db="EMBL/GenBank/DDBJ databases">
        <authorList>
            <person name="Zhang X."/>
            <person name="Yuan J."/>
            <person name="Li F."/>
            <person name="Xiang J."/>
        </authorList>
    </citation>
    <scope>NUCLEOTIDE SEQUENCE [LARGE SCALE GENOMIC DNA]</scope>
    <source>
        <tissue evidence="10">Muscle</tissue>
    </source>
</reference>
<proteinExistence type="inferred from homology"/>
<evidence type="ECO:0000256" key="5">
    <source>
        <dbReference type="ARBA" id="ARBA00023203"/>
    </source>
</evidence>
<dbReference type="InterPro" id="IPR036961">
    <property type="entry name" value="Kinesin_motor_dom_sf"/>
</dbReference>
<comment type="caution">
    <text evidence="6">Lacks conserved residue(s) required for the propagation of feature annotation.</text>
</comment>
<dbReference type="Gene3D" id="1.20.120.720">
    <property type="entry name" value="Myosin VI head, motor domain, U50 subdomain"/>
    <property type="match status" value="1"/>
</dbReference>
<evidence type="ECO:0000313" key="10">
    <source>
        <dbReference type="EMBL" id="ROT72066.1"/>
    </source>
</evidence>
<organism evidence="10 11">
    <name type="scientific">Penaeus vannamei</name>
    <name type="common">Whiteleg shrimp</name>
    <name type="synonym">Litopenaeus vannamei</name>
    <dbReference type="NCBI Taxonomy" id="6689"/>
    <lineage>
        <taxon>Eukaryota</taxon>
        <taxon>Metazoa</taxon>
        <taxon>Ecdysozoa</taxon>
        <taxon>Arthropoda</taxon>
        <taxon>Crustacea</taxon>
        <taxon>Multicrustacea</taxon>
        <taxon>Malacostraca</taxon>
        <taxon>Eumalacostraca</taxon>
        <taxon>Eucarida</taxon>
        <taxon>Decapoda</taxon>
        <taxon>Dendrobranchiata</taxon>
        <taxon>Penaeoidea</taxon>
        <taxon>Penaeidae</taxon>
        <taxon>Penaeus</taxon>
    </lineage>
</organism>
<evidence type="ECO:0000259" key="9">
    <source>
        <dbReference type="PROSITE" id="PS51757"/>
    </source>
</evidence>
<dbReference type="PROSITE" id="PS51757">
    <property type="entry name" value="TH1"/>
    <property type="match status" value="1"/>
</dbReference>
<evidence type="ECO:0000256" key="2">
    <source>
        <dbReference type="ARBA" id="ARBA00022840"/>
    </source>
</evidence>
<keyword evidence="1" id="KW-0547">Nucleotide-binding</keyword>
<dbReference type="Pfam" id="PF00063">
    <property type="entry name" value="Myosin_head"/>
    <property type="match status" value="2"/>
</dbReference>
<dbReference type="PANTHER" id="PTHR13140:SF729">
    <property type="entry name" value="UNCONVENTIONAL MYOSIN-IE"/>
    <property type="match status" value="1"/>
</dbReference>
<dbReference type="Pfam" id="PF06017">
    <property type="entry name" value="Myosin_TH1"/>
    <property type="match status" value="1"/>
</dbReference>
<dbReference type="GO" id="GO:0016459">
    <property type="term" value="C:myosin complex"/>
    <property type="evidence" value="ECO:0007669"/>
    <property type="project" value="UniProtKB-KW"/>
</dbReference>
<keyword evidence="2" id="KW-0067">ATP-binding</keyword>
<dbReference type="GO" id="GO:0006897">
    <property type="term" value="P:endocytosis"/>
    <property type="evidence" value="ECO:0007669"/>
    <property type="project" value="TreeGrafter"/>
</dbReference>
<accession>A0A3R7P0L0</accession>
<keyword evidence="5 6" id="KW-0009">Actin-binding</keyword>
<dbReference type="GO" id="GO:0005524">
    <property type="term" value="F:ATP binding"/>
    <property type="evidence" value="ECO:0007669"/>
    <property type="project" value="UniProtKB-KW"/>
</dbReference>
<dbReference type="GO" id="GO:0051015">
    <property type="term" value="F:actin filament binding"/>
    <property type="evidence" value="ECO:0007669"/>
    <property type="project" value="TreeGrafter"/>
</dbReference>
<dbReference type="Gene3D" id="1.20.58.530">
    <property type="match status" value="1"/>
</dbReference>
<evidence type="ECO:0000256" key="1">
    <source>
        <dbReference type="ARBA" id="ARBA00022741"/>
    </source>
</evidence>
<name>A0A3R7P0L0_PENVA</name>
<dbReference type="EMBL" id="QCYY01002214">
    <property type="protein sequence ID" value="ROT72066.1"/>
    <property type="molecule type" value="Genomic_DNA"/>
</dbReference>
<dbReference type="OrthoDB" id="6108017at2759"/>
<dbReference type="PROSITE" id="PS51456">
    <property type="entry name" value="MYOSIN_MOTOR"/>
    <property type="match status" value="1"/>
</dbReference>
<reference evidence="10 11" key="2">
    <citation type="submission" date="2019-01" db="EMBL/GenBank/DDBJ databases">
        <title>The decoding of complex shrimp genome reveals the adaptation for benthos swimmer, frequently molting mechanism and breeding impact on genome.</title>
        <authorList>
            <person name="Sun Y."/>
            <person name="Gao Y."/>
            <person name="Yu Y."/>
        </authorList>
    </citation>
    <scope>NUCLEOTIDE SEQUENCE [LARGE SCALE GENOMIC DNA]</scope>
    <source>
        <tissue evidence="10">Muscle</tissue>
    </source>
</reference>
<feature type="compositionally biased region" description="Polar residues" evidence="7">
    <location>
        <begin position="554"/>
        <end position="567"/>
    </location>
</feature>
<keyword evidence="3 6" id="KW-0518">Myosin</keyword>
<dbReference type="SUPFAM" id="SSF52540">
    <property type="entry name" value="P-loop containing nucleoside triphosphate hydrolases"/>
    <property type="match status" value="1"/>
</dbReference>
<dbReference type="InterPro" id="IPR027417">
    <property type="entry name" value="P-loop_NTPase"/>
</dbReference>
<dbReference type="InterPro" id="IPR010926">
    <property type="entry name" value="Myosin_TH1"/>
</dbReference>
<dbReference type="Gene3D" id="3.40.850.10">
    <property type="entry name" value="Kinesin motor domain"/>
    <property type="match status" value="1"/>
</dbReference>
<feature type="region of interest" description="Disordered" evidence="7">
    <location>
        <begin position="524"/>
        <end position="596"/>
    </location>
</feature>
<dbReference type="GO" id="GO:0000146">
    <property type="term" value="F:microfilament motor activity"/>
    <property type="evidence" value="ECO:0007669"/>
    <property type="project" value="TreeGrafter"/>
</dbReference>
<dbReference type="STRING" id="6689.A0A3R7P0L0"/>
<comment type="similarity">
    <text evidence="6">Belongs to the TRAFAC class myosin-kinesin ATPase superfamily. Myosin family.</text>
</comment>
<feature type="domain" description="TH1" evidence="9">
    <location>
        <begin position="328"/>
        <end position="518"/>
    </location>
</feature>
<dbReference type="PANTHER" id="PTHR13140">
    <property type="entry name" value="MYOSIN"/>
    <property type="match status" value="1"/>
</dbReference>
<keyword evidence="4" id="KW-0505">Motor protein</keyword>
<evidence type="ECO:0000313" key="11">
    <source>
        <dbReference type="Proteomes" id="UP000283509"/>
    </source>
</evidence>
<evidence type="ECO:0000256" key="4">
    <source>
        <dbReference type="ARBA" id="ARBA00023175"/>
    </source>
</evidence>
<keyword evidence="11" id="KW-1185">Reference proteome</keyword>
<comment type="caution">
    <text evidence="10">The sequence shown here is derived from an EMBL/GenBank/DDBJ whole genome shotgun (WGS) entry which is preliminary data.</text>
</comment>
<protein>
    <submittedName>
        <fullName evidence="10">Myosin-Ie</fullName>
    </submittedName>
</protein>
<evidence type="ECO:0000259" key="8">
    <source>
        <dbReference type="PROSITE" id="PS51456"/>
    </source>
</evidence>
<dbReference type="SMART" id="SM00242">
    <property type="entry name" value="MYSc"/>
    <property type="match status" value="1"/>
</dbReference>
<sequence length="628" mass="71670">MAEETQMDILSVVAAILHMGNISFVEQNNAATISDAAFPCLPLGIDEQKLGQKLTSRVFDSKWEGKSERVDVTLNLEQAQFARDAWFGSNPHYQPFNHGFTIKHYAGNVSYHVENFCEKNRDVLFTDIIEVMQGSTNTFIRSLFPDVLQKGSKTRPTTAGTKIRTQANELVTTLMKCVPHYIRCIKPNETKKPHDWDDQMVKHQVEYLGLKENIKVKRAGFAYRRPYQKFLHRYAILTKETWPAWYGEPTEGINVIMRSVNMDPAQYQIGRSKIFVKDPESLYMLEESRERKFDHYARVIQKAFKKYFSKQRYLKEKMAASDLLVNRKERRRNSLNRNFYGDYIGVEYKPGLTALIPRRDKVEFALTVDKFDRRFKKTKRDLILTKSHLYLIGRMQVKKGPEKGQIKDVIKRKIDLENISQATLSTYQDDLVLIHVRNDYESLLEIRFKTEFLMVLNNKLKERHNRELPLNFINSFDFRVKKTGWGGGGTRRVRFTDGTTDEPLFASSGSTLSVKIAHGLSSTSRAPVEVPFQGPQDRPKTPGLAAVSPRPRASRTTISPPSAQPVTSPGFPRPPVARMPLNPGGGPPAFRLPGMGSPPIQAMQPRLHHLAILVQTISQASGMEARVV</sequence>
<dbReference type="Proteomes" id="UP000283509">
    <property type="component" value="Unassembled WGS sequence"/>
</dbReference>
<dbReference type="GO" id="GO:0005886">
    <property type="term" value="C:plasma membrane"/>
    <property type="evidence" value="ECO:0007669"/>
    <property type="project" value="TreeGrafter"/>
</dbReference>
<evidence type="ECO:0000256" key="3">
    <source>
        <dbReference type="ARBA" id="ARBA00023123"/>
    </source>
</evidence>
<gene>
    <name evidence="10" type="ORF">C7M84_009603</name>
</gene>